<dbReference type="AlphaFoldDB" id="A0AAV5U5G8"/>
<protein>
    <recommendedName>
        <fullName evidence="1">MATH domain-containing protein</fullName>
    </recommendedName>
</protein>
<feature type="non-terminal residue" evidence="2">
    <location>
        <position position="106"/>
    </location>
</feature>
<dbReference type="InterPro" id="IPR002083">
    <property type="entry name" value="MATH/TRAF_dom"/>
</dbReference>
<feature type="non-terminal residue" evidence="2">
    <location>
        <position position="1"/>
    </location>
</feature>
<name>A0AAV5U5G8_9BILA</name>
<evidence type="ECO:0000313" key="2">
    <source>
        <dbReference type="EMBL" id="GMT02089.1"/>
    </source>
</evidence>
<dbReference type="EMBL" id="BTSX01000005">
    <property type="protein sequence ID" value="GMT02089.1"/>
    <property type="molecule type" value="Genomic_DNA"/>
</dbReference>
<gene>
    <name evidence="2" type="ORF">PENTCL1PPCAC_24263</name>
</gene>
<evidence type="ECO:0000313" key="3">
    <source>
        <dbReference type="Proteomes" id="UP001432027"/>
    </source>
</evidence>
<dbReference type="Proteomes" id="UP001432027">
    <property type="component" value="Unassembled WGS sequence"/>
</dbReference>
<comment type="caution">
    <text evidence="2">The sequence shown here is derived from an EMBL/GenBank/DDBJ whole genome shotgun (WGS) entry which is preliminary data.</text>
</comment>
<organism evidence="2 3">
    <name type="scientific">Pristionchus entomophagus</name>
    <dbReference type="NCBI Taxonomy" id="358040"/>
    <lineage>
        <taxon>Eukaryota</taxon>
        <taxon>Metazoa</taxon>
        <taxon>Ecdysozoa</taxon>
        <taxon>Nematoda</taxon>
        <taxon>Chromadorea</taxon>
        <taxon>Rhabditida</taxon>
        <taxon>Rhabditina</taxon>
        <taxon>Diplogasteromorpha</taxon>
        <taxon>Diplogasteroidea</taxon>
        <taxon>Neodiplogasteridae</taxon>
        <taxon>Pristionchus</taxon>
    </lineage>
</organism>
<sequence length="106" mass="12239">IAGVRPSEEEDDDSDKPVDFTLTCINQLGGKWKCETVIELVTFNTKRDRYEEKRLTFDNDNCVHALDWWYWPGLVNTKNGYIIKNKVVVEYTVKIICSEGIEPAPI</sequence>
<dbReference type="Pfam" id="PF00917">
    <property type="entry name" value="MATH"/>
    <property type="match status" value="1"/>
</dbReference>
<feature type="domain" description="MATH" evidence="1">
    <location>
        <begin position="18"/>
        <end position="95"/>
    </location>
</feature>
<reference evidence="2" key="1">
    <citation type="submission" date="2023-10" db="EMBL/GenBank/DDBJ databases">
        <title>Genome assembly of Pristionchus species.</title>
        <authorList>
            <person name="Yoshida K."/>
            <person name="Sommer R.J."/>
        </authorList>
    </citation>
    <scope>NUCLEOTIDE SEQUENCE</scope>
    <source>
        <strain evidence="2">RS0144</strain>
    </source>
</reference>
<evidence type="ECO:0000259" key="1">
    <source>
        <dbReference type="Pfam" id="PF00917"/>
    </source>
</evidence>
<keyword evidence="3" id="KW-1185">Reference proteome</keyword>
<accession>A0AAV5U5G8</accession>
<proteinExistence type="predicted"/>